<feature type="region of interest" description="Disordered" evidence="1">
    <location>
        <begin position="85"/>
        <end position="104"/>
    </location>
</feature>
<dbReference type="AlphaFoldDB" id="A0A319E5H8"/>
<protein>
    <submittedName>
        <fullName evidence="2">Uncharacterized protein</fullName>
    </submittedName>
</protein>
<evidence type="ECO:0000313" key="2">
    <source>
        <dbReference type="EMBL" id="PYI01738.1"/>
    </source>
</evidence>
<evidence type="ECO:0000256" key="1">
    <source>
        <dbReference type="SAM" id="MobiDB-lite"/>
    </source>
</evidence>
<organism evidence="2 3">
    <name type="scientific">Aspergillus sclerotiicarbonarius (strain CBS 121057 / IBT 28362)</name>
    <dbReference type="NCBI Taxonomy" id="1448318"/>
    <lineage>
        <taxon>Eukaryota</taxon>
        <taxon>Fungi</taxon>
        <taxon>Dikarya</taxon>
        <taxon>Ascomycota</taxon>
        <taxon>Pezizomycotina</taxon>
        <taxon>Eurotiomycetes</taxon>
        <taxon>Eurotiomycetidae</taxon>
        <taxon>Eurotiales</taxon>
        <taxon>Aspergillaceae</taxon>
        <taxon>Aspergillus</taxon>
        <taxon>Aspergillus subgen. Circumdati</taxon>
    </lineage>
</organism>
<gene>
    <name evidence="2" type="ORF">BO78DRAFT_243436</name>
</gene>
<feature type="region of interest" description="Disordered" evidence="1">
    <location>
        <begin position="440"/>
        <end position="470"/>
    </location>
</feature>
<dbReference type="STRING" id="1448318.A0A319E5H8"/>
<dbReference type="OrthoDB" id="4363600at2759"/>
<feature type="compositionally biased region" description="Polar residues" evidence="1">
    <location>
        <begin position="459"/>
        <end position="470"/>
    </location>
</feature>
<dbReference type="EMBL" id="KZ826408">
    <property type="protein sequence ID" value="PYI01738.1"/>
    <property type="molecule type" value="Genomic_DNA"/>
</dbReference>
<evidence type="ECO:0000313" key="3">
    <source>
        <dbReference type="Proteomes" id="UP000248423"/>
    </source>
</evidence>
<proteinExistence type="predicted"/>
<dbReference type="Proteomes" id="UP000248423">
    <property type="component" value="Unassembled WGS sequence"/>
</dbReference>
<keyword evidence="3" id="KW-1185">Reference proteome</keyword>
<reference evidence="2 3" key="1">
    <citation type="submission" date="2018-02" db="EMBL/GenBank/DDBJ databases">
        <title>The genomes of Aspergillus section Nigri reveals drivers in fungal speciation.</title>
        <authorList>
            <consortium name="DOE Joint Genome Institute"/>
            <person name="Vesth T.C."/>
            <person name="Nybo J."/>
            <person name="Theobald S."/>
            <person name="Brandl J."/>
            <person name="Frisvad J.C."/>
            <person name="Nielsen K.F."/>
            <person name="Lyhne E.K."/>
            <person name="Kogle M.E."/>
            <person name="Kuo A."/>
            <person name="Riley R."/>
            <person name="Clum A."/>
            <person name="Nolan M."/>
            <person name="Lipzen A."/>
            <person name="Salamov A."/>
            <person name="Henrissat B."/>
            <person name="Wiebenga A."/>
            <person name="De vries R.P."/>
            <person name="Grigoriev I.V."/>
            <person name="Mortensen U.H."/>
            <person name="Andersen M.R."/>
            <person name="Baker S.E."/>
        </authorList>
    </citation>
    <scope>NUCLEOTIDE SEQUENCE [LARGE SCALE GENOMIC DNA]</scope>
    <source>
        <strain evidence="2 3">CBS 121057</strain>
    </source>
</reference>
<accession>A0A319E5H8</accession>
<sequence length="530" mass="59867">MPATLLVDPEAQPLSLILKLVKSCKGSVLGQQELELDISISCLSGFDQALSGAKALDHSPSLAQANVVEPTRHDVEYLETASVASDDSHGTSIDEISDTDPDVDECRDVKPPAYILTWFGLNKIDYHLYLAHNERGMDDYMRRNSMLLFDGEECRPCLYDQLSDPRTYYPNGVGQDRDPIMLFNCLPVIRNPASPAMEAYILGFDFDTGNLFVRQFGWFPEYIDDVWCVWNEGFNRYEVQIKALRDTLRQCIDNCQLDPGVGILSKGRYVVGGWEIAEATEDPGMELVIVISFCLWILDMAEPLIRRYVSGTENLIKDFQRYEKECRGILACASARFWERVRKGYTEEQERCEKTKNRYIDRLMALRMPTNEDLKEDKGRAPGLSIANRLRRQYEGRRKECREQSLQDVFIGPKKGTTPVSPGATFRAIVERSKLALTSSMLPSPRTPRATSPLPAGAQPQNGWIATSPGILSSSTEDNNFLEATESLEDPVPVLLRRMSDLWQAHPELDNFSIRGQLGTILTEMKHSMV</sequence>
<name>A0A319E5H8_ASPSB</name>
<dbReference type="VEuPathDB" id="FungiDB:BO78DRAFT_243436"/>